<name>A0A0D7AZX5_9AGAR</name>
<feature type="region of interest" description="Disordered" evidence="2">
    <location>
        <begin position="365"/>
        <end position="501"/>
    </location>
</feature>
<evidence type="ECO:0000313" key="4">
    <source>
        <dbReference type="Proteomes" id="UP000054007"/>
    </source>
</evidence>
<feature type="compositionally biased region" description="Low complexity" evidence="2">
    <location>
        <begin position="209"/>
        <end position="227"/>
    </location>
</feature>
<protein>
    <submittedName>
        <fullName evidence="3">Uncharacterized protein</fullName>
    </submittedName>
</protein>
<gene>
    <name evidence="3" type="ORF">CYLTODRAFT_458105</name>
</gene>
<feature type="region of interest" description="Disordered" evidence="2">
    <location>
        <begin position="1"/>
        <end position="23"/>
    </location>
</feature>
<feature type="compositionally biased region" description="Low complexity" evidence="2">
    <location>
        <begin position="463"/>
        <end position="473"/>
    </location>
</feature>
<feature type="compositionally biased region" description="Polar residues" evidence="2">
    <location>
        <begin position="432"/>
        <end position="448"/>
    </location>
</feature>
<dbReference type="EMBL" id="KN880695">
    <property type="protein sequence ID" value="KIY63454.1"/>
    <property type="molecule type" value="Genomic_DNA"/>
</dbReference>
<accession>A0A0D7AZX5</accession>
<dbReference type="Proteomes" id="UP000054007">
    <property type="component" value="Unassembled WGS sequence"/>
</dbReference>
<evidence type="ECO:0000313" key="3">
    <source>
        <dbReference type="EMBL" id="KIY63454.1"/>
    </source>
</evidence>
<organism evidence="3 4">
    <name type="scientific">Cylindrobasidium torrendii FP15055 ss-10</name>
    <dbReference type="NCBI Taxonomy" id="1314674"/>
    <lineage>
        <taxon>Eukaryota</taxon>
        <taxon>Fungi</taxon>
        <taxon>Dikarya</taxon>
        <taxon>Basidiomycota</taxon>
        <taxon>Agaricomycotina</taxon>
        <taxon>Agaricomycetes</taxon>
        <taxon>Agaricomycetidae</taxon>
        <taxon>Agaricales</taxon>
        <taxon>Marasmiineae</taxon>
        <taxon>Physalacriaceae</taxon>
        <taxon>Cylindrobasidium</taxon>
    </lineage>
</organism>
<feature type="compositionally biased region" description="Low complexity" evidence="2">
    <location>
        <begin position="280"/>
        <end position="295"/>
    </location>
</feature>
<reference evidence="3 4" key="1">
    <citation type="journal article" date="2015" name="Fungal Genet. Biol.">
        <title>Evolution of novel wood decay mechanisms in Agaricales revealed by the genome sequences of Fistulina hepatica and Cylindrobasidium torrendii.</title>
        <authorList>
            <person name="Floudas D."/>
            <person name="Held B.W."/>
            <person name="Riley R."/>
            <person name="Nagy L.G."/>
            <person name="Koehler G."/>
            <person name="Ransdell A.S."/>
            <person name="Younus H."/>
            <person name="Chow J."/>
            <person name="Chiniquy J."/>
            <person name="Lipzen A."/>
            <person name="Tritt A."/>
            <person name="Sun H."/>
            <person name="Haridas S."/>
            <person name="LaButti K."/>
            <person name="Ohm R.A."/>
            <person name="Kues U."/>
            <person name="Blanchette R.A."/>
            <person name="Grigoriev I.V."/>
            <person name="Minto R.E."/>
            <person name="Hibbett D.S."/>
        </authorList>
    </citation>
    <scope>NUCLEOTIDE SEQUENCE [LARGE SCALE GENOMIC DNA]</scope>
    <source>
        <strain evidence="3 4">FP15055 ss-10</strain>
    </source>
</reference>
<feature type="coiled-coil region" evidence="1">
    <location>
        <begin position="85"/>
        <end position="184"/>
    </location>
</feature>
<proteinExistence type="predicted"/>
<sequence length="501" mass="52711">MCTAVPERGQFRAPEDGEDNQEFGVDWKSTRALQLKVQQLLNAKVWADASAQAVKGALEAKSECTRLKQELVVQQCRGKMFESNADVLKSEVASLEAKIRTLSIQLRDAHRKDSTQNVASLQAALDAQKRQNEDRAKAFQLKEAELKKKISQAENAIREIMDKKKKADEEIDRLKAEIESGNAAALTKDFPQGAPALAQRTTGPAVMKQASQSTPTSAQTQLSTTAQRVNTTPTDTQQPPKAPTNGSNITPSQPAAAQTPLPSLSTEFSVAGKQAPHTEPSSLTTKPTTSLPFSFATPPPNASSQTPPVSFALPSAFATPKKALNSSTMTPPRRVTFAQAPQTPQNTDGSASAFGGLSIFGAANAQQAQDRHTADVPSPAPASPTGTPSKVAPETPIRQMGPTFSKNNVAVPSRPPQAASVQVSGEGLVDKPTTNSNHVPAVKQQASEPSKLPSPSVAPPTSAPGSSASQPAAGQGEKKPSMLAGPICAFGEGPDIFGKRK</sequence>
<dbReference type="STRING" id="1314674.A0A0D7AZX5"/>
<dbReference type="AlphaFoldDB" id="A0A0D7AZX5"/>
<feature type="region of interest" description="Disordered" evidence="2">
    <location>
        <begin position="186"/>
        <end position="308"/>
    </location>
</feature>
<keyword evidence="4" id="KW-1185">Reference proteome</keyword>
<feature type="compositionally biased region" description="Polar residues" evidence="2">
    <location>
        <begin position="228"/>
        <end position="268"/>
    </location>
</feature>
<keyword evidence="1" id="KW-0175">Coiled coil</keyword>
<evidence type="ECO:0000256" key="2">
    <source>
        <dbReference type="SAM" id="MobiDB-lite"/>
    </source>
</evidence>
<evidence type="ECO:0000256" key="1">
    <source>
        <dbReference type="SAM" id="Coils"/>
    </source>
</evidence>